<dbReference type="EMBL" id="OBDY01000038">
    <property type="protein sequence ID" value="SNY70657.1"/>
    <property type="molecule type" value="Genomic_DNA"/>
</dbReference>
<evidence type="ECO:0000313" key="1">
    <source>
        <dbReference type="EMBL" id="SNY70657.1"/>
    </source>
</evidence>
<dbReference type="AlphaFoldDB" id="A0A285KFE1"/>
<reference evidence="1 2" key="1">
    <citation type="submission" date="2017-09" db="EMBL/GenBank/DDBJ databases">
        <authorList>
            <person name="Ehlers B."/>
            <person name="Leendertz F.H."/>
        </authorList>
    </citation>
    <scope>NUCLEOTIDE SEQUENCE [LARGE SCALE GENOMIC DNA]</scope>
    <source>
        <strain evidence="1 2">CGMCC 4.6857</strain>
    </source>
</reference>
<sequence>MALAHIAVLTAALVVLISVPYAVAAAIRRDEARRRADTARNSPDGRELHLLDRHLQRNDPVAALARRGPAPIEQLAFDLRRLHREQRGGLSLGSRKWTAAVLTAYDERLCMACECLGVRENLRPLEGFDRELERVRVEGELEAAGLELR</sequence>
<name>A0A285KFE1_9ACTN</name>
<keyword evidence="2" id="KW-1185">Reference proteome</keyword>
<dbReference type="OrthoDB" id="3381124at2"/>
<dbReference type="Proteomes" id="UP000219612">
    <property type="component" value="Unassembled WGS sequence"/>
</dbReference>
<organism evidence="1 2">
    <name type="scientific">Paractinoplanes atraurantiacus</name>
    <dbReference type="NCBI Taxonomy" id="1036182"/>
    <lineage>
        <taxon>Bacteria</taxon>
        <taxon>Bacillati</taxon>
        <taxon>Actinomycetota</taxon>
        <taxon>Actinomycetes</taxon>
        <taxon>Micromonosporales</taxon>
        <taxon>Micromonosporaceae</taxon>
        <taxon>Paractinoplanes</taxon>
    </lineage>
</organism>
<evidence type="ECO:0000313" key="2">
    <source>
        <dbReference type="Proteomes" id="UP000219612"/>
    </source>
</evidence>
<protein>
    <submittedName>
        <fullName evidence="1">Uncharacterized protein</fullName>
    </submittedName>
</protein>
<accession>A0A285KFE1</accession>
<gene>
    <name evidence="1" type="ORF">SAMN05421748_13826</name>
</gene>
<dbReference type="RefSeq" id="WP_097328427.1">
    <property type="nucleotide sequence ID" value="NZ_OBDY01000038.1"/>
</dbReference>
<proteinExistence type="predicted"/>